<evidence type="ECO:0000256" key="1">
    <source>
        <dbReference type="SAM" id="MobiDB-lite"/>
    </source>
</evidence>
<comment type="caution">
    <text evidence="2">The sequence shown here is derived from an EMBL/GenBank/DDBJ whole genome shotgun (WGS) entry which is preliminary data.</text>
</comment>
<dbReference type="Proteomes" id="UP000677228">
    <property type="component" value="Unassembled WGS sequence"/>
</dbReference>
<sequence length="269" mass="31593">MYYNRYNNMSENEKDRMCNGENVRQTLNQLASAEQRNNAASLKRHLTNSSGIITTHDDGEIEGDMDGFQINTYNRNNKRMNRNNNDSNNDKDERYSATKTYTNSNVKDNKNKQQQRNENNLNNASDQQYQIQNTTTNKNEIRISKHAIDYATEYHYTPFKIQCDFTKQNPAYSKSLLFDMWWIDGSGNLQMIIKSIELYVFLCNKERYPHELMNMKLTAHPPQHLAPQLTAIIKWLKNSVTLEDLNEELKIKYKSIFNTEEMMGTANDR</sequence>
<gene>
    <name evidence="2" type="ORF">OVA965_LOCUS36752</name>
    <name evidence="3" type="ORF">TMI583_LOCUS37785</name>
</gene>
<evidence type="ECO:0000313" key="2">
    <source>
        <dbReference type="EMBL" id="CAF1496712.1"/>
    </source>
</evidence>
<dbReference type="Proteomes" id="UP000682733">
    <property type="component" value="Unassembled WGS sequence"/>
</dbReference>
<evidence type="ECO:0000313" key="4">
    <source>
        <dbReference type="Proteomes" id="UP000677228"/>
    </source>
</evidence>
<dbReference type="EMBL" id="CAJOBA010055670">
    <property type="protein sequence ID" value="CAF4285678.1"/>
    <property type="molecule type" value="Genomic_DNA"/>
</dbReference>
<name>A0A8S2FKN5_9BILA</name>
<feature type="compositionally biased region" description="Low complexity" evidence="1">
    <location>
        <begin position="112"/>
        <end position="123"/>
    </location>
</feature>
<dbReference type="EMBL" id="CAJNOK010033669">
    <property type="protein sequence ID" value="CAF1496712.1"/>
    <property type="molecule type" value="Genomic_DNA"/>
</dbReference>
<reference evidence="2" key="1">
    <citation type="submission" date="2021-02" db="EMBL/GenBank/DDBJ databases">
        <authorList>
            <person name="Nowell W R."/>
        </authorList>
    </citation>
    <scope>NUCLEOTIDE SEQUENCE</scope>
</reference>
<proteinExistence type="predicted"/>
<organism evidence="2 4">
    <name type="scientific">Didymodactylos carnosus</name>
    <dbReference type="NCBI Taxonomy" id="1234261"/>
    <lineage>
        <taxon>Eukaryota</taxon>
        <taxon>Metazoa</taxon>
        <taxon>Spiralia</taxon>
        <taxon>Gnathifera</taxon>
        <taxon>Rotifera</taxon>
        <taxon>Eurotatoria</taxon>
        <taxon>Bdelloidea</taxon>
        <taxon>Philodinida</taxon>
        <taxon>Philodinidae</taxon>
        <taxon>Didymodactylos</taxon>
    </lineage>
</organism>
<dbReference type="AlphaFoldDB" id="A0A8S2FKN5"/>
<protein>
    <submittedName>
        <fullName evidence="2">Uncharacterized protein</fullName>
    </submittedName>
</protein>
<feature type="region of interest" description="Disordered" evidence="1">
    <location>
        <begin position="73"/>
        <end position="128"/>
    </location>
</feature>
<accession>A0A8S2FKN5</accession>
<feature type="non-terminal residue" evidence="2">
    <location>
        <position position="1"/>
    </location>
</feature>
<evidence type="ECO:0000313" key="3">
    <source>
        <dbReference type="EMBL" id="CAF4285678.1"/>
    </source>
</evidence>